<sequence>EVRYRGASGDKLGIGGEVSCGLRMLLSHVSKEGTSCARHMDCCVRRKFHYSRHVFAPNSYARHRVGKLVKFKVWDQFDNRGLILLELR</sequence>
<organism evidence="1 2">
    <name type="scientific">Trifolium medium</name>
    <dbReference type="NCBI Taxonomy" id="97028"/>
    <lineage>
        <taxon>Eukaryota</taxon>
        <taxon>Viridiplantae</taxon>
        <taxon>Streptophyta</taxon>
        <taxon>Embryophyta</taxon>
        <taxon>Tracheophyta</taxon>
        <taxon>Spermatophyta</taxon>
        <taxon>Magnoliopsida</taxon>
        <taxon>eudicotyledons</taxon>
        <taxon>Gunneridae</taxon>
        <taxon>Pentapetalae</taxon>
        <taxon>rosids</taxon>
        <taxon>fabids</taxon>
        <taxon>Fabales</taxon>
        <taxon>Fabaceae</taxon>
        <taxon>Papilionoideae</taxon>
        <taxon>50 kb inversion clade</taxon>
        <taxon>NPAAA clade</taxon>
        <taxon>Hologalegina</taxon>
        <taxon>IRL clade</taxon>
        <taxon>Trifolieae</taxon>
        <taxon>Trifolium</taxon>
    </lineage>
</organism>
<dbReference type="Proteomes" id="UP000265520">
    <property type="component" value="Unassembled WGS sequence"/>
</dbReference>
<accession>A0A392QY03</accession>
<comment type="caution">
    <text evidence="1">The sequence shown here is derived from an EMBL/GenBank/DDBJ whole genome shotgun (WGS) entry which is preliminary data.</text>
</comment>
<keyword evidence="2" id="KW-1185">Reference proteome</keyword>
<evidence type="ECO:0000313" key="1">
    <source>
        <dbReference type="EMBL" id="MCI28460.1"/>
    </source>
</evidence>
<dbReference type="AlphaFoldDB" id="A0A392QY03"/>
<protein>
    <submittedName>
        <fullName evidence="1">Uncharacterized protein</fullName>
    </submittedName>
</protein>
<name>A0A392QY03_9FABA</name>
<proteinExistence type="predicted"/>
<evidence type="ECO:0000313" key="2">
    <source>
        <dbReference type="Proteomes" id="UP000265520"/>
    </source>
</evidence>
<reference evidence="1 2" key="1">
    <citation type="journal article" date="2018" name="Front. Plant Sci.">
        <title>Red Clover (Trifolium pratense) and Zigzag Clover (T. medium) - A Picture of Genomic Similarities and Differences.</title>
        <authorList>
            <person name="Dluhosova J."/>
            <person name="Istvanek J."/>
            <person name="Nedelnik J."/>
            <person name="Repkova J."/>
        </authorList>
    </citation>
    <scope>NUCLEOTIDE SEQUENCE [LARGE SCALE GENOMIC DNA]</scope>
    <source>
        <strain evidence="2">cv. 10/8</strain>
        <tissue evidence="1">Leaf</tissue>
    </source>
</reference>
<dbReference type="EMBL" id="LXQA010165903">
    <property type="protein sequence ID" value="MCI28460.1"/>
    <property type="molecule type" value="Genomic_DNA"/>
</dbReference>
<feature type="non-terminal residue" evidence="1">
    <location>
        <position position="1"/>
    </location>
</feature>